<dbReference type="EMBL" id="QMIF01000005">
    <property type="protein sequence ID" value="TVM34111.1"/>
    <property type="molecule type" value="Genomic_DNA"/>
</dbReference>
<dbReference type="PANTHER" id="PTHR36928">
    <property type="entry name" value="PHOSPHATASE YCDX-RELATED"/>
    <property type="match status" value="1"/>
</dbReference>
<organism evidence="3 4">
    <name type="scientific">Oceanidesulfovibrio marinus</name>
    <dbReference type="NCBI Taxonomy" id="370038"/>
    <lineage>
        <taxon>Bacteria</taxon>
        <taxon>Pseudomonadati</taxon>
        <taxon>Thermodesulfobacteriota</taxon>
        <taxon>Desulfovibrionia</taxon>
        <taxon>Desulfovibrionales</taxon>
        <taxon>Desulfovibrionaceae</taxon>
        <taxon>Oceanidesulfovibrio</taxon>
    </lineage>
</organism>
<dbReference type="Proteomes" id="UP000434052">
    <property type="component" value="Unassembled WGS sequence"/>
</dbReference>
<reference evidence="2 5" key="2">
    <citation type="submission" date="2019-04" db="EMBL/GenBank/DDBJ databases">
        <title>Isolation and culture of sulfate reducing bacteria from the cold seep of the South China Sea.</title>
        <authorList>
            <person name="Sun C."/>
            <person name="Liu R."/>
        </authorList>
    </citation>
    <scope>NUCLEOTIDE SEQUENCE [LARGE SCALE GENOMIC DNA]</scope>
    <source>
        <strain evidence="2 5">CS1</strain>
    </source>
</reference>
<dbReference type="PANTHER" id="PTHR36928:SF1">
    <property type="entry name" value="PHOSPHATASE YCDX-RELATED"/>
    <property type="match status" value="1"/>
</dbReference>
<dbReference type="Proteomes" id="UP000503251">
    <property type="component" value="Chromosome"/>
</dbReference>
<dbReference type="GO" id="GO:0008270">
    <property type="term" value="F:zinc ion binding"/>
    <property type="evidence" value="ECO:0007669"/>
    <property type="project" value="TreeGrafter"/>
</dbReference>
<dbReference type="AlphaFoldDB" id="A0A6P1ZHQ8"/>
<gene>
    <name evidence="3" type="ORF">DQK91_09415</name>
    <name evidence="2" type="ORF">E8L03_17830</name>
</gene>
<dbReference type="SMART" id="SM00481">
    <property type="entry name" value="POLIIIAc"/>
    <property type="match status" value="1"/>
</dbReference>
<dbReference type="OrthoDB" id="9808747at2"/>
<name>A0A6P1ZHQ8_9BACT</name>
<dbReference type="GO" id="GO:0005829">
    <property type="term" value="C:cytosol"/>
    <property type="evidence" value="ECO:0007669"/>
    <property type="project" value="TreeGrafter"/>
</dbReference>
<dbReference type="NCBIfam" id="NF004981">
    <property type="entry name" value="PRK06361.1"/>
    <property type="match status" value="1"/>
</dbReference>
<proteinExistence type="predicted"/>
<dbReference type="RefSeq" id="WP_144305108.1">
    <property type="nucleotide sequence ID" value="NZ_CP039543.1"/>
</dbReference>
<accession>A0A6P1ZHQ8</accession>
<reference evidence="3 4" key="1">
    <citation type="submission" date="2018-06" db="EMBL/GenBank/DDBJ databases">
        <title>Complete genome of Desulfovibrio marinus P48SEP.</title>
        <authorList>
            <person name="Crispim J.S."/>
            <person name="Vidigal P.M.P."/>
            <person name="Silva L.C.F."/>
            <person name="Araujo L.C."/>
            <person name="Laguardia C.N."/>
            <person name="Dias R.S."/>
            <person name="Sousa M.P."/>
            <person name="Paula S.O."/>
            <person name="Silva C."/>
        </authorList>
    </citation>
    <scope>NUCLEOTIDE SEQUENCE [LARGE SCALE GENOMIC DNA]</scope>
    <source>
        <strain evidence="3 4">P48SEP</strain>
    </source>
</reference>
<protein>
    <submittedName>
        <fullName evidence="2">Histidinol phosphate phosphatase domain-containing protein</fullName>
    </submittedName>
    <submittedName>
        <fullName evidence="3">PHP domain-containing protein</fullName>
    </submittedName>
</protein>
<evidence type="ECO:0000313" key="4">
    <source>
        <dbReference type="Proteomes" id="UP000434052"/>
    </source>
</evidence>
<keyword evidence="5" id="KW-1185">Reference proteome</keyword>
<evidence type="ECO:0000313" key="2">
    <source>
        <dbReference type="EMBL" id="QJT10661.1"/>
    </source>
</evidence>
<dbReference type="InterPro" id="IPR003141">
    <property type="entry name" value="Pol/His_phosphatase_N"/>
</dbReference>
<dbReference type="InterPro" id="IPR050243">
    <property type="entry name" value="PHP_phosphatase"/>
</dbReference>
<evidence type="ECO:0000259" key="1">
    <source>
        <dbReference type="SMART" id="SM00481"/>
    </source>
</evidence>
<evidence type="ECO:0000313" key="5">
    <source>
        <dbReference type="Proteomes" id="UP000503251"/>
    </source>
</evidence>
<dbReference type="SUPFAM" id="SSF89550">
    <property type="entry name" value="PHP domain-like"/>
    <property type="match status" value="1"/>
</dbReference>
<dbReference type="EMBL" id="CP039543">
    <property type="protein sequence ID" value="QJT10661.1"/>
    <property type="molecule type" value="Genomic_DNA"/>
</dbReference>
<dbReference type="GO" id="GO:0042578">
    <property type="term" value="F:phosphoric ester hydrolase activity"/>
    <property type="evidence" value="ECO:0007669"/>
    <property type="project" value="TreeGrafter"/>
</dbReference>
<dbReference type="InterPro" id="IPR016195">
    <property type="entry name" value="Pol/histidinol_Pase-like"/>
</dbReference>
<dbReference type="Gene3D" id="3.20.20.140">
    <property type="entry name" value="Metal-dependent hydrolases"/>
    <property type="match status" value="1"/>
</dbReference>
<evidence type="ECO:0000313" key="3">
    <source>
        <dbReference type="EMBL" id="TVM34111.1"/>
    </source>
</evidence>
<feature type="domain" description="Polymerase/histidinol phosphatase N-terminal" evidence="1">
    <location>
        <begin position="2"/>
        <end position="74"/>
    </location>
</feature>
<sequence>MIDCNIHTTVSDGRLVPAEAAARARAAGCRAVILLDHADTATLEHTVEVLRKSAEDSIYTDVDVFVGVELTFVPPALLSGAVARARELGAQLVAVHGESILAPVAQGTNLAAIESGADLLAHPGILSHEEAALAAERGVHLEISLRAGHCLANGLVASLAREHGVKLLINSGAHEAPDFLPANVRRAAALGAGLSKDEYDATQANARALIMQMLAAPRG</sequence>